<sequence length="168" mass="18840">MSQILNKLEIGWPRKHTMRMALISFMVIDVVSLSLFVSSMRTCRKSLFELFSPFPVTVIRFSMAESKSLSIHWETFLVLLSIPCKSNKARAGKRSETFGFPSNTISSDTTALNSTPIAAPSSPSNVSPQIILIIAFVAVRKAKSPTFMGQPIFFWYTYLMDFLTSTLL</sequence>
<keyword evidence="1" id="KW-0812">Transmembrane</keyword>
<accession>A0AAQ3PD70</accession>
<gene>
    <name evidence="2" type="ORF">V8G54_004275</name>
</gene>
<keyword evidence="3" id="KW-1185">Reference proteome</keyword>
<keyword evidence="1" id="KW-1133">Transmembrane helix</keyword>
<dbReference type="EMBL" id="CP144700">
    <property type="protein sequence ID" value="WVZ25731.1"/>
    <property type="molecule type" value="Genomic_DNA"/>
</dbReference>
<feature type="transmembrane region" description="Helical" evidence="1">
    <location>
        <begin position="21"/>
        <end position="40"/>
    </location>
</feature>
<reference evidence="2 3" key="1">
    <citation type="journal article" date="2023" name="Life. Sci Alliance">
        <title>Evolutionary insights into 3D genome organization and epigenetic landscape of Vigna mungo.</title>
        <authorList>
            <person name="Junaid A."/>
            <person name="Singh B."/>
            <person name="Bhatia S."/>
        </authorList>
    </citation>
    <scope>NUCLEOTIDE SEQUENCE [LARGE SCALE GENOMIC DNA]</scope>
    <source>
        <strain evidence="2">Urdbean</strain>
    </source>
</reference>
<protein>
    <submittedName>
        <fullName evidence="2">Uncharacterized protein</fullName>
    </submittedName>
</protein>
<organism evidence="2 3">
    <name type="scientific">Vigna mungo</name>
    <name type="common">Black gram</name>
    <name type="synonym">Phaseolus mungo</name>
    <dbReference type="NCBI Taxonomy" id="3915"/>
    <lineage>
        <taxon>Eukaryota</taxon>
        <taxon>Viridiplantae</taxon>
        <taxon>Streptophyta</taxon>
        <taxon>Embryophyta</taxon>
        <taxon>Tracheophyta</taxon>
        <taxon>Spermatophyta</taxon>
        <taxon>Magnoliopsida</taxon>
        <taxon>eudicotyledons</taxon>
        <taxon>Gunneridae</taxon>
        <taxon>Pentapetalae</taxon>
        <taxon>rosids</taxon>
        <taxon>fabids</taxon>
        <taxon>Fabales</taxon>
        <taxon>Fabaceae</taxon>
        <taxon>Papilionoideae</taxon>
        <taxon>50 kb inversion clade</taxon>
        <taxon>NPAAA clade</taxon>
        <taxon>indigoferoid/millettioid clade</taxon>
        <taxon>Phaseoleae</taxon>
        <taxon>Vigna</taxon>
    </lineage>
</organism>
<keyword evidence="1" id="KW-0472">Membrane</keyword>
<evidence type="ECO:0000313" key="2">
    <source>
        <dbReference type="EMBL" id="WVZ25731.1"/>
    </source>
</evidence>
<name>A0AAQ3PD70_VIGMU</name>
<evidence type="ECO:0000256" key="1">
    <source>
        <dbReference type="SAM" id="Phobius"/>
    </source>
</evidence>
<dbReference type="AlphaFoldDB" id="A0AAQ3PD70"/>
<dbReference type="Proteomes" id="UP001374535">
    <property type="component" value="Chromosome 1"/>
</dbReference>
<proteinExistence type="predicted"/>
<evidence type="ECO:0000313" key="3">
    <source>
        <dbReference type="Proteomes" id="UP001374535"/>
    </source>
</evidence>